<dbReference type="GO" id="GO:0004803">
    <property type="term" value="F:transposase activity"/>
    <property type="evidence" value="ECO:0007669"/>
    <property type="project" value="InterPro"/>
</dbReference>
<accession>A0A2V2MZL7</accession>
<dbReference type="Proteomes" id="UP000245934">
    <property type="component" value="Unassembled WGS sequence"/>
</dbReference>
<dbReference type="NCBIfam" id="NF033559">
    <property type="entry name" value="transpos_IS1634"/>
    <property type="match status" value="1"/>
</dbReference>
<dbReference type="GeneID" id="97609113"/>
<dbReference type="EMBL" id="QGMZ01000024">
    <property type="protein sequence ID" value="PWR72919.1"/>
    <property type="molecule type" value="Genomic_DNA"/>
</dbReference>
<dbReference type="Pfam" id="PF01609">
    <property type="entry name" value="DDE_Tnp_1"/>
    <property type="match status" value="1"/>
</dbReference>
<name>A0A2V2MZL7_9EURY</name>
<dbReference type="AlphaFoldDB" id="A0A2V2MZL7"/>
<dbReference type="RefSeq" id="WP_109941303.1">
    <property type="nucleotide sequence ID" value="NZ_CP176366.1"/>
</dbReference>
<dbReference type="InterPro" id="IPR047654">
    <property type="entry name" value="IS1634_transpos"/>
</dbReference>
<evidence type="ECO:0000259" key="1">
    <source>
        <dbReference type="Pfam" id="PF01609"/>
    </source>
</evidence>
<keyword evidence="3" id="KW-1185">Reference proteome</keyword>
<protein>
    <submittedName>
        <fullName evidence="2">IS1634 family transposase</fullName>
    </submittedName>
</protein>
<organism evidence="2 3">
    <name type="scientific">Methanospirillum stamsii</name>
    <dbReference type="NCBI Taxonomy" id="1277351"/>
    <lineage>
        <taxon>Archaea</taxon>
        <taxon>Methanobacteriati</taxon>
        <taxon>Methanobacteriota</taxon>
        <taxon>Stenosarchaea group</taxon>
        <taxon>Methanomicrobia</taxon>
        <taxon>Methanomicrobiales</taxon>
        <taxon>Methanospirillaceae</taxon>
        <taxon>Methanospirillum</taxon>
    </lineage>
</organism>
<dbReference type="OrthoDB" id="134456at2157"/>
<reference evidence="2 3" key="1">
    <citation type="submission" date="2018-05" db="EMBL/GenBank/DDBJ databases">
        <title>Draft genome of Methanospirillum stamsii Pt1.</title>
        <authorList>
            <person name="Dueholm M.S."/>
            <person name="Nielsen P.H."/>
            <person name="Bakmann L.F."/>
            <person name="Otzen D.E."/>
        </authorList>
    </citation>
    <scope>NUCLEOTIDE SEQUENCE [LARGE SCALE GENOMIC DNA]</scope>
    <source>
        <strain evidence="2 3">Pt1</strain>
    </source>
</reference>
<dbReference type="GO" id="GO:0003677">
    <property type="term" value="F:DNA binding"/>
    <property type="evidence" value="ECO:0007669"/>
    <property type="project" value="InterPro"/>
</dbReference>
<comment type="caution">
    <text evidence="2">The sequence shown here is derived from an EMBL/GenBank/DDBJ whole genome shotgun (WGS) entry which is preliminary data.</text>
</comment>
<evidence type="ECO:0000313" key="2">
    <source>
        <dbReference type="EMBL" id="PWR72919.1"/>
    </source>
</evidence>
<dbReference type="GO" id="GO:0006313">
    <property type="term" value="P:DNA transposition"/>
    <property type="evidence" value="ECO:0007669"/>
    <property type="project" value="InterPro"/>
</dbReference>
<gene>
    <name evidence="2" type="ORF">DLD82_11670</name>
</gene>
<evidence type="ECO:0000313" key="3">
    <source>
        <dbReference type="Proteomes" id="UP000245934"/>
    </source>
</evidence>
<dbReference type="PANTHER" id="PTHR34614">
    <property type="match status" value="1"/>
</dbReference>
<dbReference type="InterPro" id="IPR002559">
    <property type="entry name" value="Transposase_11"/>
</dbReference>
<dbReference type="PANTHER" id="PTHR34614:SF2">
    <property type="entry name" value="TRANSPOSASE IS4-LIKE DOMAIN-CONTAINING PROTEIN"/>
    <property type="match status" value="1"/>
</dbReference>
<sequence>MTWIRRMEKGNKVYLCEYRSVREGKKVRSEFVRYLGVESDQEKVPLPKKTVMAWKPPDRSVRAGDVTVLWSIASQMHMVDTIDRICGLKGRRKANSPGKLLTLWAINRVLDPESATQLEEWIDGTSLPEISQLSSKGVDRDAFFAALDCICYQDPESGRIVDKTKAIDESLYAIWRNQNPIPKDESEFLAYDMTSMITYGSTCPLAEKGHNAENWRQQQFNLSLLVSKYDNQPLAHMIHPGNHTSMTTMQHVIPRLSDFSIQNGTIIWDRGNTSNKTVNTLENMGWKIICGVPKISDEAKKIIASTEIPENPDFLVPSKNTGELYACKIKAELYGQMRETVVYRNVTKATKSLIRRNKAIFEISQELTHLKSELNFNSQQNLKLAVKGILNGWKRFFIIEYPEDERIVDFTWSVNEKKIEEAKSMDGKFLLYSSDSTYSSQEVVRMYLEKDFIEKAFRTIKTDEDLKPIRHRLESRVKAIIFVCTLAYRLLSALRWMINLSNSKDVSLSESVFLKKLARVEKLEVNLGKEIEVFFVNVTNDLKKQVAALGMADLFAGRLFSVE</sequence>
<feature type="domain" description="Transposase IS4-like" evidence="1">
    <location>
        <begin position="187"/>
        <end position="488"/>
    </location>
</feature>
<proteinExistence type="predicted"/>